<dbReference type="GO" id="GO:0005829">
    <property type="term" value="C:cytosol"/>
    <property type="evidence" value="ECO:0007669"/>
    <property type="project" value="TreeGrafter"/>
</dbReference>
<dbReference type="Pfam" id="PF00270">
    <property type="entry name" value="DEAD"/>
    <property type="match status" value="1"/>
</dbReference>
<dbReference type="PANTHER" id="PTHR47959:SF13">
    <property type="entry name" value="ATP-DEPENDENT RNA HELICASE RHLE"/>
    <property type="match status" value="1"/>
</dbReference>
<dbReference type="GO" id="GO:0009266">
    <property type="term" value="P:response to temperature stimulus"/>
    <property type="evidence" value="ECO:0007669"/>
    <property type="project" value="UniProtKB-ARBA"/>
</dbReference>
<organism evidence="16 17">
    <name type="scientific">Chitiniphilus eburneus</name>
    <dbReference type="NCBI Taxonomy" id="2571148"/>
    <lineage>
        <taxon>Bacteria</taxon>
        <taxon>Pseudomonadati</taxon>
        <taxon>Pseudomonadota</taxon>
        <taxon>Betaproteobacteria</taxon>
        <taxon>Neisseriales</taxon>
        <taxon>Chitinibacteraceae</taxon>
        <taxon>Chitiniphilus</taxon>
    </lineage>
</organism>
<evidence type="ECO:0000259" key="15">
    <source>
        <dbReference type="PROSITE" id="PS51195"/>
    </source>
</evidence>
<evidence type="ECO:0000256" key="8">
    <source>
        <dbReference type="ARBA" id="ARBA00047984"/>
    </source>
</evidence>
<feature type="compositionally biased region" description="Low complexity" evidence="12">
    <location>
        <begin position="454"/>
        <end position="475"/>
    </location>
</feature>
<feature type="domain" description="Helicase C-terminal" evidence="14">
    <location>
        <begin position="221"/>
        <end position="381"/>
    </location>
</feature>
<gene>
    <name evidence="16" type="ORF">FAZ21_10910</name>
</gene>
<dbReference type="Pfam" id="PF00271">
    <property type="entry name" value="Helicase_C"/>
    <property type="match status" value="1"/>
</dbReference>
<dbReference type="AlphaFoldDB" id="A0A4U0Q089"/>
<dbReference type="SUPFAM" id="SSF52540">
    <property type="entry name" value="P-loop containing nucleoside triphosphate hydrolases"/>
    <property type="match status" value="1"/>
</dbReference>
<dbReference type="InterPro" id="IPR014001">
    <property type="entry name" value="Helicase_ATP-bd"/>
</dbReference>
<dbReference type="Gene3D" id="3.40.50.300">
    <property type="entry name" value="P-loop containing nucleotide triphosphate hydrolases"/>
    <property type="match status" value="2"/>
</dbReference>
<feature type="domain" description="Helicase ATP-binding" evidence="13">
    <location>
        <begin position="32"/>
        <end position="210"/>
    </location>
</feature>
<evidence type="ECO:0000256" key="5">
    <source>
        <dbReference type="ARBA" id="ARBA00022806"/>
    </source>
</evidence>
<evidence type="ECO:0000259" key="13">
    <source>
        <dbReference type="PROSITE" id="PS51192"/>
    </source>
</evidence>
<dbReference type="InterPro" id="IPR000629">
    <property type="entry name" value="RNA-helicase_DEAD-box_CS"/>
</dbReference>
<protein>
    <recommendedName>
        <fullName evidence="9">DEAD-box ATP-dependent RNA helicase RhpA</fullName>
        <ecNumber evidence="1">3.6.4.13</ecNumber>
    </recommendedName>
</protein>
<dbReference type="PROSITE" id="PS51195">
    <property type="entry name" value="Q_MOTIF"/>
    <property type="match status" value="1"/>
</dbReference>
<evidence type="ECO:0000256" key="11">
    <source>
        <dbReference type="RuleBase" id="RU000492"/>
    </source>
</evidence>
<dbReference type="InterPro" id="IPR014014">
    <property type="entry name" value="RNA_helicase_DEAD_Q_motif"/>
</dbReference>
<proteinExistence type="inferred from homology"/>
<evidence type="ECO:0000256" key="6">
    <source>
        <dbReference type="ARBA" id="ARBA00022840"/>
    </source>
</evidence>
<keyword evidence="4 11" id="KW-0378">Hydrolase</keyword>
<name>A0A4U0Q089_9NEIS</name>
<dbReference type="InterPro" id="IPR011545">
    <property type="entry name" value="DEAD/DEAH_box_helicase_dom"/>
</dbReference>
<dbReference type="InterPro" id="IPR001650">
    <property type="entry name" value="Helicase_C-like"/>
</dbReference>
<comment type="catalytic activity">
    <reaction evidence="8">
        <text>ATP + H2O = ADP + phosphate + H(+)</text>
        <dbReference type="Rhea" id="RHEA:13065"/>
        <dbReference type="ChEBI" id="CHEBI:15377"/>
        <dbReference type="ChEBI" id="CHEBI:15378"/>
        <dbReference type="ChEBI" id="CHEBI:30616"/>
        <dbReference type="ChEBI" id="CHEBI:43474"/>
        <dbReference type="ChEBI" id="CHEBI:456216"/>
        <dbReference type="EC" id="3.6.4.13"/>
    </reaction>
</comment>
<comment type="similarity">
    <text evidence="7 11">Belongs to the DEAD box helicase family.</text>
</comment>
<evidence type="ECO:0000259" key="14">
    <source>
        <dbReference type="PROSITE" id="PS51194"/>
    </source>
</evidence>
<dbReference type="EC" id="3.6.4.13" evidence="1"/>
<feature type="region of interest" description="Disordered" evidence="12">
    <location>
        <begin position="372"/>
        <end position="475"/>
    </location>
</feature>
<dbReference type="InterPro" id="IPR044742">
    <property type="entry name" value="DEAD/DEAH_RhlB"/>
</dbReference>
<evidence type="ECO:0000256" key="4">
    <source>
        <dbReference type="ARBA" id="ARBA00022801"/>
    </source>
</evidence>
<dbReference type="PROSITE" id="PS00039">
    <property type="entry name" value="DEAD_ATP_HELICASE"/>
    <property type="match status" value="1"/>
</dbReference>
<reference evidence="16 17" key="1">
    <citation type="submission" date="2019-04" db="EMBL/GenBank/DDBJ databases">
        <title>Chitiniphilus eburnea sp. nov., a novel chitinolytic bacterium isolated from aquaculture sludge.</title>
        <authorList>
            <person name="Sheng M."/>
        </authorList>
    </citation>
    <scope>NUCLEOTIDE SEQUENCE [LARGE SCALE GENOMIC DNA]</scope>
    <source>
        <strain evidence="16 17">HX-2-15</strain>
    </source>
</reference>
<keyword evidence="5 11" id="KW-0347">Helicase</keyword>
<evidence type="ECO:0000313" key="16">
    <source>
        <dbReference type="EMBL" id="TJZ73362.1"/>
    </source>
</evidence>
<evidence type="ECO:0000256" key="2">
    <source>
        <dbReference type="ARBA" id="ARBA00022490"/>
    </source>
</evidence>
<evidence type="ECO:0000256" key="1">
    <source>
        <dbReference type="ARBA" id="ARBA00012552"/>
    </source>
</evidence>
<feature type="compositionally biased region" description="Basic and acidic residues" evidence="12">
    <location>
        <begin position="386"/>
        <end position="427"/>
    </location>
</feature>
<dbReference type="InterPro" id="IPR050079">
    <property type="entry name" value="DEAD_box_RNA_helicase"/>
</dbReference>
<evidence type="ECO:0000256" key="3">
    <source>
        <dbReference type="ARBA" id="ARBA00022741"/>
    </source>
</evidence>
<keyword evidence="17" id="KW-1185">Reference proteome</keyword>
<dbReference type="PANTHER" id="PTHR47959">
    <property type="entry name" value="ATP-DEPENDENT RNA HELICASE RHLE-RELATED"/>
    <property type="match status" value="1"/>
</dbReference>
<dbReference type="GO" id="GO:0003676">
    <property type="term" value="F:nucleic acid binding"/>
    <property type="evidence" value="ECO:0007669"/>
    <property type="project" value="InterPro"/>
</dbReference>
<comment type="caution">
    <text evidence="16">The sequence shown here is derived from an EMBL/GenBank/DDBJ whole genome shotgun (WGS) entry which is preliminary data.</text>
</comment>
<evidence type="ECO:0000313" key="17">
    <source>
        <dbReference type="Proteomes" id="UP000310016"/>
    </source>
</evidence>
<evidence type="ECO:0000256" key="12">
    <source>
        <dbReference type="SAM" id="MobiDB-lite"/>
    </source>
</evidence>
<accession>A0A4U0Q089</accession>
<keyword evidence="6 11" id="KW-0067">ATP-binding</keyword>
<evidence type="ECO:0000256" key="10">
    <source>
        <dbReference type="PROSITE-ProRule" id="PRU00552"/>
    </source>
</evidence>
<dbReference type="SMART" id="SM00490">
    <property type="entry name" value="HELICc"/>
    <property type="match status" value="1"/>
</dbReference>
<dbReference type="GO" id="GO:0042255">
    <property type="term" value="P:ribosome assembly"/>
    <property type="evidence" value="ECO:0007669"/>
    <property type="project" value="UniProtKB-ARBA"/>
</dbReference>
<dbReference type="GO" id="GO:0016787">
    <property type="term" value="F:hydrolase activity"/>
    <property type="evidence" value="ECO:0007669"/>
    <property type="project" value="UniProtKB-KW"/>
</dbReference>
<dbReference type="GO" id="GO:0003724">
    <property type="term" value="F:RNA helicase activity"/>
    <property type="evidence" value="ECO:0007669"/>
    <property type="project" value="UniProtKB-EC"/>
</dbReference>
<evidence type="ECO:0000256" key="7">
    <source>
        <dbReference type="ARBA" id="ARBA00038437"/>
    </source>
</evidence>
<keyword evidence="2" id="KW-0963">Cytoplasm</keyword>
<dbReference type="EMBL" id="SUMF01000010">
    <property type="protein sequence ID" value="TJZ73362.1"/>
    <property type="molecule type" value="Genomic_DNA"/>
</dbReference>
<feature type="domain" description="DEAD-box RNA helicase Q" evidence="15">
    <location>
        <begin position="1"/>
        <end position="29"/>
    </location>
</feature>
<dbReference type="CDD" id="cd00268">
    <property type="entry name" value="DEADc"/>
    <property type="match status" value="1"/>
</dbReference>
<dbReference type="GO" id="GO:0005524">
    <property type="term" value="F:ATP binding"/>
    <property type="evidence" value="ECO:0007669"/>
    <property type="project" value="UniProtKB-KW"/>
</dbReference>
<dbReference type="PROSITE" id="PS51192">
    <property type="entry name" value="HELICASE_ATP_BIND_1"/>
    <property type="match status" value="1"/>
</dbReference>
<feature type="short sequence motif" description="Q motif" evidence="10">
    <location>
        <begin position="1"/>
        <end position="29"/>
    </location>
</feature>
<keyword evidence="3 11" id="KW-0547">Nucleotide-binding</keyword>
<dbReference type="CDD" id="cd18787">
    <property type="entry name" value="SF2_C_DEAD"/>
    <property type="match status" value="1"/>
</dbReference>
<dbReference type="RefSeq" id="WP_136773477.1">
    <property type="nucleotide sequence ID" value="NZ_CP156074.1"/>
</dbReference>
<dbReference type="InterPro" id="IPR027417">
    <property type="entry name" value="P-loop_NTPase"/>
</dbReference>
<evidence type="ECO:0000256" key="9">
    <source>
        <dbReference type="ARBA" id="ARBA00074363"/>
    </source>
</evidence>
<sequence length="475" mass="52064">MTFATLGLAPEVLKAVAEEGYEHPTPIQAQAIPHVLSGRDLLGAAQTGTGKTAAFVLPILTRLAPHANTSVSPARHPLRALILTPTRELADQVFESARSYGKHLPLRSHVVFGGVDINGQIPQLRGGVEVLVATPGRLLDHVQQKTVNLSQVEILVLDEADRMLDMGFILDIKKIISLLTNRKQTLLFSATFSPEIKKLSGEFLKDPALVEVARQNATNDNVEQILHPCETFRKRALLAHLIRTHDMGQVIVFNRTKQGADQVARDLKRDGFDCEAIHGDRDQRSRLEVMARFKEGQLKILVATDVAARGLDISELPFVVNFELPNSAEDYVHRIGRTGRAGAKGVAISLVDPGEDKALAGIQKLIKKELPLTPVPGYSPGTTRAPEPRREEAPRRSGERNGERRSGERTERNERGGDTYRGRERPAARATHAALEPNIPSLPPLRDKPLSQIPALFLPPRAPLQAAPAAEQPQE</sequence>
<dbReference type="OrthoDB" id="8520957at2"/>
<dbReference type="SMART" id="SM00487">
    <property type="entry name" value="DEXDc"/>
    <property type="match status" value="1"/>
</dbReference>
<dbReference type="FunFam" id="3.40.50.300:FF:000108">
    <property type="entry name" value="ATP-dependent RNA helicase RhlE"/>
    <property type="match status" value="1"/>
</dbReference>
<dbReference type="PROSITE" id="PS51194">
    <property type="entry name" value="HELICASE_CTER"/>
    <property type="match status" value="1"/>
</dbReference>
<dbReference type="Proteomes" id="UP000310016">
    <property type="component" value="Unassembled WGS sequence"/>
</dbReference>